<keyword evidence="2" id="KW-0648">Protein biosynthesis</keyword>
<proteinExistence type="predicted"/>
<dbReference type="Gene3D" id="3.10.50.30">
    <property type="entry name" value="Transcription elongation factor, GreA/GreB, C-terminal domain"/>
    <property type="match status" value="1"/>
</dbReference>
<gene>
    <name evidence="2" type="ORF">SAMN05444354_113156</name>
</gene>
<sequence>MDKPYLVSQLGERLRSALQTAHRAHSGARADARSGAARAINLARGTAQRDTQARAALDALDAFHPRPLRKGERIGLGAVVEVENEEMGQTFFIAPVGAGEELTLPGGDGHMRVITPVSPFGRALMGKRPGDVVEVVIQGEPVDWTITFAA</sequence>
<dbReference type="InterPro" id="IPR001437">
    <property type="entry name" value="Tscrpt_elong_fac_GreA/B_C"/>
</dbReference>
<dbReference type="RefSeq" id="WP_075008805.1">
    <property type="nucleotide sequence ID" value="NZ_FOAP01000013.1"/>
</dbReference>
<name>A0A1H7WTC8_STIAU</name>
<reference evidence="3" key="1">
    <citation type="submission" date="2016-10" db="EMBL/GenBank/DDBJ databases">
        <authorList>
            <person name="Varghese N."/>
            <person name="Submissions S."/>
        </authorList>
    </citation>
    <scope>NUCLEOTIDE SEQUENCE [LARGE SCALE GENOMIC DNA]</scope>
    <source>
        <strain evidence="3">DSM 17044</strain>
    </source>
</reference>
<accession>A0A1H7WTC8</accession>
<dbReference type="OrthoDB" id="5293337at2"/>
<evidence type="ECO:0000259" key="1">
    <source>
        <dbReference type="Pfam" id="PF01272"/>
    </source>
</evidence>
<keyword evidence="2" id="KW-0251">Elongation factor</keyword>
<dbReference type="EMBL" id="FOAP01000013">
    <property type="protein sequence ID" value="SEM24238.1"/>
    <property type="molecule type" value="Genomic_DNA"/>
</dbReference>
<protein>
    <submittedName>
        <fullName evidence="2">Transcription elongation factor, GreA/GreB, C-term</fullName>
    </submittedName>
</protein>
<dbReference type="AlphaFoldDB" id="A0A1H7WTC8"/>
<feature type="domain" description="Transcription elongation factor GreA/GreB C-terminal" evidence="1">
    <location>
        <begin position="72"/>
        <end position="147"/>
    </location>
</feature>
<dbReference type="GO" id="GO:0003677">
    <property type="term" value="F:DNA binding"/>
    <property type="evidence" value="ECO:0007669"/>
    <property type="project" value="InterPro"/>
</dbReference>
<organism evidence="2 3">
    <name type="scientific">Stigmatella aurantiaca</name>
    <dbReference type="NCBI Taxonomy" id="41"/>
    <lineage>
        <taxon>Bacteria</taxon>
        <taxon>Pseudomonadati</taxon>
        <taxon>Myxococcota</taxon>
        <taxon>Myxococcia</taxon>
        <taxon>Myxococcales</taxon>
        <taxon>Cystobacterineae</taxon>
        <taxon>Archangiaceae</taxon>
        <taxon>Stigmatella</taxon>
    </lineage>
</organism>
<dbReference type="Pfam" id="PF01272">
    <property type="entry name" value="GreA_GreB"/>
    <property type="match status" value="1"/>
</dbReference>
<dbReference type="Proteomes" id="UP000182719">
    <property type="component" value="Unassembled WGS sequence"/>
</dbReference>
<dbReference type="InterPro" id="IPR036953">
    <property type="entry name" value="GreA/GreB_C_sf"/>
</dbReference>
<dbReference type="SUPFAM" id="SSF54534">
    <property type="entry name" value="FKBP-like"/>
    <property type="match status" value="1"/>
</dbReference>
<keyword evidence="3" id="KW-1185">Reference proteome</keyword>
<evidence type="ECO:0000313" key="2">
    <source>
        <dbReference type="EMBL" id="SEM24238.1"/>
    </source>
</evidence>
<dbReference type="GO" id="GO:0032784">
    <property type="term" value="P:regulation of DNA-templated transcription elongation"/>
    <property type="evidence" value="ECO:0007669"/>
    <property type="project" value="InterPro"/>
</dbReference>
<evidence type="ECO:0000313" key="3">
    <source>
        <dbReference type="Proteomes" id="UP000182719"/>
    </source>
</evidence>
<dbReference type="GO" id="GO:0003746">
    <property type="term" value="F:translation elongation factor activity"/>
    <property type="evidence" value="ECO:0007669"/>
    <property type="project" value="UniProtKB-KW"/>
</dbReference>